<keyword evidence="2" id="KW-0677">Repeat</keyword>
<feature type="domain" description="Cadherin" evidence="6">
    <location>
        <begin position="163"/>
        <end position="279"/>
    </location>
</feature>
<dbReference type="PANTHER" id="PTHR24027:SF438">
    <property type="entry name" value="CADHERIN 23"/>
    <property type="match status" value="1"/>
</dbReference>
<protein>
    <recommendedName>
        <fullName evidence="6">Cadherin domain-containing protein</fullName>
    </recommendedName>
</protein>
<dbReference type="GO" id="GO:0007156">
    <property type="term" value="P:homophilic cell adhesion via plasma membrane adhesion molecules"/>
    <property type="evidence" value="ECO:0007669"/>
    <property type="project" value="InterPro"/>
</dbReference>
<dbReference type="PANTHER" id="PTHR24027">
    <property type="entry name" value="CADHERIN-23"/>
    <property type="match status" value="1"/>
</dbReference>
<name>A0A820CNJ6_9BILA</name>
<accession>A0A820CNJ6</accession>
<proteinExistence type="predicted"/>
<dbReference type="SMART" id="SM00112">
    <property type="entry name" value="CA"/>
    <property type="match status" value="1"/>
</dbReference>
<evidence type="ECO:0000313" key="8">
    <source>
        <dbReference type="Proteomes" id="UP000663836"/>
    </source>
</evidence>
<dbReference type="AlphaFoldDB" id="A0A820CNJ6"/>
<sequence length="335" mass="37711">RFPITFQVYAQDRGSLPRASEANATVTIYYNNGNDPPPARWSDPRYEELNFPIIEKYYEIYRNQPIFNLSYGFNGTIIYQLTSQTSSIMTVSSPFPNTYIPFSDVPVTRNGNIFSSGIVVTSGLHAEIRSVYLIYIRVLVNPPLIGSTTITLIDQNDQIPTFDIRSIVSSIVENESGNRIIAQIQAFDRDVDYPNNYVQYRLNEKLSDSEVNGNFFVASNGTIWTNVTFNRESNKALYRLFITSYDGAPAWNALNNEPNTQDFQFDIQVIDVNDVPPAFINSSSITISINETTLNGIGILNLTIIDTDFDTILDFGILSGNIKNVFSFNLLSDNT</sequence>
<dbReference type="GO" id="GO:0016477">
    <property type="term" value="P:cell migration"/>
    <property type="evidence" value="ECO:0007669"/>
    <property type="project" value="TreeGrafter"/>
</dbReference>
<dbReference type="CDD" id="cd11304">
    <property type="entry name" value="Cadherin_repeat"/>
    <property type="match status" value="1"/>
</dbReference>
<evidence type="ECO:0000256" key="5">
    <source>
        <dbReference type="PROSITE-ProRule" id="PRU00043"/>
    </source>
</evidence>
<dbReference type="InterPro" id="IPR002126">
    <property type="entry name" value="Cadherin-like_dom"/>
</dbReference>
<reference evidence="7" key="1">
    <citation type="submission" date="2021-02" db="EMBL/GenBank/DDBJ databases">
        <authorList>
            <person name="Nowell W R."/>
        </authorList>
    </citation>
    <scope>NUCLEOTIDE SEQUENCE</scope>
</reference>
<dbReference type="InterPro" id="IPR015919">
    <property type="entry name" value="Cadherin-like_sf"/>
</dbReference>
<evidence type="ECO:0000256" key="3">
    <source>
        <dbReference type="ARBA" id="ARBA00022837"/>
    </source>
</evidence>
<dbReference type="SUPFAM" id="SSF49313">
    <property type="entry name" value="Cadherin-like"/>
    <property type="match status" value="1"/>
</dbReference>
<dbReference type="InterPro" id="IPR039808">
    <property type="entry name" value="Cadherin"/>
</dbReference>
<dbReference type="GO" id="GO:0045296">
    <property type="term" value="F:cadherin binding"/>
    <property type="evidence" value="ECO:0007669"/>
    <property type="project" value="TreeGrafter"/>
</dbReference>
<evidence type="ECO:0000259" key="6">
    <source>
        <dbReference type="PROSITE" id="PS50268"/>
    </source>
</evidence>
<feature type="non-terminal residue" evidence="7">
    <location>
        <position position="1"/>
    </location>
</feature>
<dbReference type="GO" id="GO:0016342">
    <property type="term" value="C:catenin complex"/>
    <property type="evidence" value="ECO:0007669"/>
    <property type="project" value="TreeGrafter"/>
</dbReference>
<feature type="non-terminal residue" evidence="7">
    <location>
        <position position="335"/>
    </location>
</feature>
<gene>
    <name evidence="7" type="ORF">JBS370_LOCUS37252</name>
</gene>
<dbReference type="EMBL" id="CAJOBD010016617">
    <property type="protein sequence ID" value="CAF4216756.1"/>
    <property type="molecule type" value="Genomic_DNA"/>
</dbReference>
<comment type="caution">
    <text evidence="7">The sequence shown here is derived from an EMBL/GenBank/DDBJ whole genome shotgun (WGS) entry which is preliminary data.</text>
</comment>
<keyword evidence="3 5" id="KW-0106">Calcium</keyword>
<evidence type="ECO:0000256" key="2">
    <source>
        <dbReference type="ARBA" id="ARBA00022737"/>
    </source>
</evidence>
<organism evidence="7 8">
    <name type="scientific">Rotaria sordida</name>
    <dbReference type="NCBI Taxonomy" id="392033"/>
    <lineage>
        <taxon>Eukaryota</taxon>
        <taxon>Metazoa</taxon>
        <taxon>Spiralia</taxon>
        <taxon>Gnathifera</taxon>
        <taxon>Rotifera</taxon>
        <taxon>Eurotatoria</taxon>
        <taxon>Bdelloidea</taxon>
        <taxon>Philodinida</taxon>
        <taxon>Philodinidae</taxon>
        <taxon>Rotaria</taxon>
    </lineage>
</organism>
<keyword evidence="4" id="KW-0472">Membrane</keyword>
<comment type="subcellular location">
    <subcellularLocation>
        <location evidence="1">Membrane</location>
    </subcellularLocation>
</comment>
<dbReference type="Proteomes" id="UP000663836">
    <property type="component" value="Unassembled WGS sequence"/>
</dbReference>
<dbReference type="Gene3D" id="2.60.40.60">
    <property type="entry name" value="Cadherins"/>
    <property type="match status" value="2"/>
</dbReference>
<dbReference type="PROSITE" id="PS50268">
    <property type="entry name" value="CADHERIN_2"/>
    <property type="match status" value="1"/>
</dbReference>
<dbReference type="GO" id="GO:0008013">
    <property type="term" value="F:beta-catenin binding"/>
    <property type="evidence" value="ECO:0007669"/>
    <property type="project" value="TreeGrafter"/>
</dbReference>
<evidence type="ECO:0000256" key="4">
    <source>
        <dbReference type="ARBA" id="ARBA00023136"/>
    </source>
</evidence>
<evidence type="ECO:0000313" key="7">
    <source>
        <dbReference type="EMBL" id="CAF4216756.1"/>
    </source>
</evidence>
<dbReference type="GO" id="GO:0005509">
    <property type="term" value="F:calcium ion binding"/>
    <property type="evidence" value="ECO:0007669"/>
    <property type="project" value="UniProtKB-UniRule"/>
</dbReference>
<evidence type="ECO:0000256" key="1">
    <source>
        <dbReference type="ARBA" id="ARBA00004370"/>
    </source>
</evidence>